<dbReference type="SUPFAM" id="SSF53335">
    <property type="entry name" value="S-adenosyl-L-methionine-dependent methyltransferases"/>
    <property type="match status" value="1"/>
</dbReference>
<gene>
    <name evidence="2" type="ORF">SAMN04489712_104241</name>
</gene>
<dbReference type="InterPro" id="IPR050508">
    <property type="entry name" value="Methyltransf_Superfamily"/>
</dbReference>
<evidence type="ECO:0000313" key="2">
    <source>
        <dbReference type="EMBL" id="SEG28857.1"/>
    </source>
</evidence>
<dbReference type="CDD" id="cd02440">
    <property type="entry name" value="AdoMet_MTases"/>
    <property type="match status" value="1"/>
</dbReference>
<evidence type="ECO:0000313" key="3">
    <source>
        <dbReference type="Proteomes" id="UP000236723"/>
    </source>
</evidence>
<dbReference type="AlphaFoldDB" id="A0A1H5YZL1"/>
<keyword evidence="2" id="KW-0808">Transferase</keyword>
<name>A0A1H5YZL1_9ACTN</name>
<reference evidence="3" key="1">
    <citation type="submission" date="2016-10" db="EMBL/GenBank/DDBJ databases">
        <authorList>
            <person name="Varghese N."/>
            <person name="Submissions S."/>
        </authorList>
    </citation>
    <scope>NUCLEOTIDE SEQUENCE [LARGE SCALE GENOMIC DNA]</scope>
    <source>
        <strain evidence="3">DSM 43163</strain>
    </source>
</reference>
<dbReference type="GO" id="GO:0032259">
    <property type="term" value="P:methylation"/>
    <property type="evidence" value="ECO:0007669"/>
    <property type="project" value="UniProtKB-KW"/>
</dbReference>
<keyword evidence="2" id="KW-0489">Methyltransferase</keyword>
<dbReference type="PANTHER" id="PTHR42912:SF93">
    <property type="entry name" value="N6-ADENOSINE-METHYLTRANSFERASE TMT1A"/>
    <property type="match status" value="1"/>
</dbReference>
<protein>
    <submittedName>
        <fullName evidence="2">Methyltransferase domain-containing protein</fullName>
    </submittedName>
</protein>
<accession>A0A1H5YZL1</accession>
<dbReference type="EMBL" id="FNVO01000004">
    <property type="protein sequence ID" value="SEG28857.1"/>
    <property type="molecule type" value="Genomic_DNA"/>
</dbReference>
<evidence type="ECO:0000259" key="1">
    <source>
        <dbReference type="Pfam" id="PF08241"/>
    </source>
</evidence>
<feature type="domain" description="Methyltransferase type 11" evidence="1">
    <location>
        <begin position="118"/>
        <end position="211"/>
    </location>
</feature>
<dbReference type="InterPro" id="IPR029063">
    <property type="entry name" value="SAM-dependent_MTases_sf"/>
</dbReference>
<dbReference type="PANTHER" id="PTHR42912">
    <property type="entry name" value="METHYLTRANSFERASE"/>
    <property type="match status" value="1"/>
</dbReference>
<dbReference type="Gene3D" id="3.40.50.150">
    <property type="entry name" value="Vaccinia Virus protein VP39"/>
    <property type="match status" value="1"/>
</dbReference>
<dbReference type="InterPro" id="IPR013216">
    <property type="entry name" value="Methyltransf_11"/>
</dbReference>
<dbReference type="Proteomes" id="UP000236723">
    <property type="component" value="Unassembled WGS sequence"/>
</dbReference>
<organism evidence="2 3">
    <name type="scientific">Thermomonospora echinospora</name>
    <dbReference type="NCBI Taxonomy" id="1992"/>
    <lineage>
        <taxon>Bacteria</taxon>
        <taxon>Bacillati</taxon>
        <taxon>Actinomycetota</taxon>
        <taxon>Actinomycetes</taxon>
        <taxon>Streptosporangiales</taxon>
        <taxon>Thermomonosporaceae</taxon>
        <taxon>Thermomonospora</taxon>
    </lineage>
</organism>
<keyword evidence="3" id="KW-1185">Reference proteome</keyword>
<sequence length="300" mass="32843">MEPGRPGAASNPAGLMPHEIRSARAASDDAARRTGAVQRKAYAVCRGFRPPGIADPRGILRIRLPSATVAEIAAGAVPSPNIWNSPQVYEIENRAVDPDGVLESALRRIRPWAGATVLDLGCGTGFHLPMFAREASRVVGVEPHAGLAAAARRRVRDLTNVTVRVGAAQAIPLPDASVDVVHARWAYFFGPGCEPGLAELRRVVRRGGAAMIIDNDATRSTFGGWFRRWLPSYDSGAVERFWARQGFAREPLTFRWSFGSRQDLAAVLRIEFPAELAEAFLAEHPGLEVDYAVNLWWRRY</sequence>
<dbReference type="GO" id="GO:0008757">
    <property type="term" value="F:S-adenosylmethionine-dependent methyltransferase activity"/>
    <property type="evidence" value="ECO:0007669"/>
    <property type="project" value="InterPro"/>
</dbReference>
<dbReference type="Pfam" id="PF08241">
    <property type="entry name" value="Methyltransf_11"/>
    <property type="match status" value="1"/>
</dbReference>
<proteinExistence type="predicted"/>